<name>I4CAZ8_DESTA</name>
<dbReference type="Proteomes" id="UP000006055">
    <property type="component" value="Chromosome"/>
</dbReference>
<gene>
    <name evidence="2" type="ordered locus">Desti_4101</name>
</gene>
<dbReference type="HOGENOM" id="CLU_023845_2_1_7"/>
<dbReference type="eggNOG" id="COG1216">
    <property type="taxonomic scope" value="Bacteria"/>
</dbReference>
<sequence>MDLTSTHVACVIVTYNRLGLLKNTVAAVTAQTRKPETIVIVDNCSTDGTRDWLQHLASGRSDIMPVFLDTNIGGAGGFHHGIKRAYETGADWIWTMDDDVFPQDDALEQLLEPAIRIANHDMGRIGFLASQVNWRDGCRHVMNTPHPSADWWYGHPECPGCIRLWNASFVSILISRIAVERVGYPVKEFFIWFDDVEYTRRIYGAGLTSYYIESSKVEHVTPANQGVEYKHIVQKDLWKWKYGVRNHVALSRAEGGKLRALATIGNIVRLMWAHDVPLRLQIPLFWAGINGFFFNYRKCITYPVTEIP</sequence>
<dbReference type="EMBL" id="CP003360">
    <property type="protein sequence ID" value="AFM26739.1"/>
    <property type="molecule type" value="Genomic_DNA"/>
</dbReference>
<organism evidence="2 3">
    <name type="scientific">Desulfomonile tiedjei (strain ATCC 49306 / DSM 6799 / DCB-1)</name>
    <dbReference type="NCBI Taxonomy" id="706587"/>
    <lineage>
        <taxon>Bacteria</taxon>
        <taxon>Pseudomonadati</taxon>
        <taxon>Thermodesulfobacteriota</taxon>
        <taxon>Desulfomonilia</taxon>
        <taxon>Desulfomonilales</taxon>
        <taxon>Desulfomonilaceae</taxon>
        <taxon>Desulfomonile</taxon>
    </lineage>
</organism>
<dbReference type="InterPro" id="IPR050834">
    <property type="entry name" value="Glycosyltransf_2"/>
</dbReference>
<dbReference type="SUPFAM" id="SSF53448">
    <property type="entry name" value="Nucleotide-diphospho-sugar transferases"/>
    <property type="match status" value="1"/>
</dbReference>
<protein>
    <submittedName>
        <fullName evidence="2">Putative glycosyltransferase</fullName>
    </submittedName>
</protein>
<dbReference type="KEGG" id="dti:Desti_4101"/>
<dbReference type="GO" id="GO:0016740">
    <property type="term" value="F:transferase activity"/>
    <property type="evidence" value="ECO:0007669"/>
    <property type="project" value="UniProtKB-KW"/>
</dbReference>
<evidence type="ECO:0000313" key="2">
    <source>
        <dbReference type="EMBL" id="AFM26739.1"/>
    </source>
</evidence>
<dbReference type="CDD" id="cd04185">
    <property type="entry name" value="GT_2_like_b"/>
    <property type="match status" value="1"/>
</dbReference>
<dbReference type="RefSeq" id="WP_014811864.1">
    <property type="nucleotide sequence ID" value="NC_018025.1"/>
</dbReference>
<dbReference type="PANTHER" id="PTHR43685">
    <property type="entry name" value="GLYCOSYLTRANSFERASE"/>
    <property type="match status" value="1"/>
</dbReference>
<dbReference type="STRING" id="706587.Desti_4101"/>
<reference evidence="3" key="1">
    <citation type="submission" date="2012-06" db="EMBL/GenBank/DDBJ databases">
        <title>Complete sequence of chromosome of Desulfomonile tiedjei DSM 6799.</title>
        <authorList>
            <person name="Lucas S."/>
            <person name="Copeland A."/>
            <person name="Lapidus A."/>
            <person name="Glavina del Rio T."/>
            <person name="Dalin E."/>
            <person name="Tice H."/>
            <person name="Bruce D."/>
            <person name="Goodwin L."/>
            <person name="Pitluck S."/>
            <person name="Peters L."/>
            <person name="Ovchinnikova G."/>
            <person name="Zeytun A."/>
            <person name="Lu M."/>
            <person name="Kyrpides N."/>
            <person name="Mavromatis K."/>
            <person name="Ivanova N."/>
            <person name="Brettin T."/>
            <person name="Detter J.C."/>
            <person name="Han C."/>
            <person name="Larimer F."/>
            <person name="Land M."/>
            <person name="Hauser L."/>
            <person name="Markowitz V."/>
            <person name="Cheng J.-F."/>
            <person name="Hugenholtz P."/>
            <person name="Woyke T."/>
            <person name="Wu D."/>
            <person name="Spring S."/>
            <person name="Schroeder M."/>
            <person name="Brambilla E."/>
            <person name="Klenk H.-P."/>
            <person name="Eisen J.A."/>
        </authorList>
    </citation>
    <scope>NUCLEOTIDE SEQUENCE [LARGE SCALE GENOMIC DNA]</scope>
    <source>
        <strain evidence="3">ATCC 49306 / DSM 6799 / DCB-1</strain>
    </source>
</reference>
<evidence type="ECO:0000259" key="1">
    <source>
        <dbReference type="Pfam" id="PF00535"/>
    </source>
</evidence>
<dbReference type="AlphaFoldDB" id="I4CAZ8"/>
<proteinExistence type="predicted"/>
<keyword evidence="2" id="KW-0808">Transferase</keyword>
<dbReference type="PANTHER" id="PTHR43685:SF2">
    <property type="entry name" value="GLYCOSYLTRANSFERASE 2-LIKE DOMAIN-CONTAINING PROTEIN"/>
    <property type="match status" value="1"/>
</dbReference>
<accession>I4CAZ8</accession>
<dbReference type="OrthoDB" id="5418498at2"/>
<keyword evidence="3" id="KW-1185">Reference proteome</keyword>
<dbReference type="InterPro" id="IPR029044">
    <property type="entry name" value="Nucleotide-diphossugar_trans"/>
</dbReference>
<dbReference type="InterPro" id="IPR001173">
    <property type="entry name" value="Glyco_trans_2-like"/>
</dbReference>
<evidence type="ECO:0000313" key="3">
    <source>
        <dbReference type="Proteomes" id="UP000006055"/>
    </source>
</evidence>
<dbReference type="Gene3D" id="3.90.550.10">
    <property type="entry name" value="Spore Coat Polysaccharide Biosynthesis Protein SpsA, Chain A"/>
    <property type="match status" value="1"/>
</dbReference>
<dbReference type="Pfam" id="PF00535">
    <property type="entry name" value="Glycos_transf_2"/>
    <property type="match status" value="1"/>
</dbReference>
<feature type="domain" description="Glycosyltransferase 2-like" evidence="1">
    <location>
        <begin position="11"/>
        <end position="116"/>
    </location>
</feature>